<gene>
    <name evidence="11" type="ORF">AVDCRST_MAG51-544</name>
</gene>
<dbReference type="SUPFAM" id="SSF69618">
    <property type="entry name" value="HemD-like"/>
    <property type="match status" value="1"/>
</dbReference>
<reference evidence="11" key="1">
    <citation type="submission" date="2020-02" db="EMBL/GenBank/DDBJ databases">
        <authorList>
            <person name="Meier V. D."/>
        </authorList>
    </citation>
    <scope>NUCLEOTIDE SEQUENCE</scope>
    <source>
        <strain evidence="11">AVDCRST_MAG51</strain>
    </source>
</reference>
<keyword evidence="5 9" id="KW-0627">Porphyrin biosynthesis</keyword>
<evidence type="ECO:0000256" key="3">
    <source>
        <dbReference type="ARBA" id="ARBA00013109"/>
    </source>
</evidence>
<keyword evidence="4 9" id="KW-0456">Lyase</keyword>
<dbReference type="PANTHER" id="PTHR38042:SF1">
    <property type="entry name" value="UROPORPHYRINOGEN-III SYNTHASE, CHLOROPLASTIC"/>
    <property type="match status" value="1"/>
</dbReference>
<dbReference type="PANTHER" id="PTHR38042">
    <property type="entry name" value="UROPORPHYRINOGEN-III SYNTHASE, CHLOROPLASTIC"/>
    <property type="match status" value="1"/>
</dbReference>
<evidence type="ECO:0000256" key="5">
    <source>
        <dbReference type="ARBA" id="ARBA00023244"/>
    </source>
</evidence>
<evidence type="ECO:0000256" key="1">
    <source>
        <dbReference type="ARBA" id="ARBA00004772"/>
    </source>
</evidence>
<evidence type="ECO:0000256" key="4">
    <source>
        <dbReference type="ARBA" id="ARBA00023239"/>
    </source>
</evidence>
<dbReference type="EC" id="4.2.1.75" evidence="3 9"/>
<comment type="similarity">
    <text evidence="2 9">Belongs to the uroporphyrinogen-III synthase family.</text>
</comment>
<evidence type="ECO:0000256" key="2">
    <source>
        <dbReference type="ARBA" id="ARBA00008133"/>
    </source>
</evidence>
<dbReference type="GO" id="GO:0006780">
    <property type="term" value="P:uroporphyrinogen III biosynthetic process"/>
    <property type="evidence" value="ECO:0007669"/>
    <property type="project" value="UniProtKB-UniRule"/>
</dbReference>
<dbReference type="InterPro" id="IPR036108">
    <property type="entry name" value="4pyrrol_syn_uPrphyn_synt_sf"/>
</dbReference>
<accession>A0A6J4NLY2</accession>
<feature type="domain" description="Tetrapyrrole biosynthesis uroporphyrinogen III synthase" evidence="10">
    <location>
        <begin position="15"/>
        <end position="245"/>
    </location>
</feature>
<comment type="function">
    <text evidence="6 9">Catalyzes cyclization of the linear tetrapyrrole, hydroxymethylbilane, to the macrocyclic uroporphyrinogen III.</text>
</comment>
<evidence type="ECO:0000256" key="9">
    <source>
        <dbReference type="RuleBase" id="RU366031"/>
    </source>
</evidence>
<dbReference type="CDD" id="cd06578">
    <property type="entry name" value="HemD"/>
    <property type="match status" value="1"/>
</dbReference>
<dbReference type="UniPathway" id="UPA00251">
    <property type="reaction ID" value="UER00320"/>
</dbReference>
<evidence type="ECO:0000313" key="11">
    <source>
        <dbReference type="EMBL" id="CAA9392160.1"/>
    </source>
</evidence>
<dbReference type="InterPro" id="IPR039793">
    <property type="entry name" value="UROS/Hem4"/>
</dbReference>
<comment type="pathway">
    <text evidence="1 9">Porphyrin-containing compound metabolism; protoporphyrin-IX biosynthesis; coproporphyrinogen-III from 5-aminolevulinate: step 3/4.</text>
</comment>
<evidence type="ECO:0000256" key="6">
    <source>
        <dbReference type="ARBA" id="ARBA00037589"/>
    </source>
</evidence>
<dbReference type="Gene3D" id="3.40.50.10090">
    <property type="match status" value="2"/>
</dbReference>
<dbReference type="EMBL" id="CADCUX010000113">
    <property type="protein sequence ID" value="CAA9392160.1"/>
    <property type="molecule type" value="Genomic_DNA"/>
</dbReference>
<dbReference type="InterPro" id="IPR003754">
    <property type="entry name" value="4pyrrol_synth_uPrphyn_synth"/>
</dbReference>
<dbReference type="GO" id="GO:0004852">
    <property type="term" value="F:uroporphyrinogen-III synthase activity"/>
    <property type="evidence" value="ECO:0007669"/>
    <property type="project" value="UniProtKB-UniRule"/>
</dbReference>
<sequence>MRVVLTRPEHDAACWSEALQARGHDTLLLPLIAIASAPDPLPLHRAWARLGDFAAVMFVSANAVRQFKAAEPARSWPVRTRAWATGPGTAAALQAAGVPKDLIDSPASEAVQMDSEALWAVVSTRIVPGDRVLIVRGVDADGHPSGRDWLAQQLHDAGASVEKVAAYQRSMPVWSIGQLAHARRAASDGSVWVFSSSEALDNLRSLLPGVEWSRARAIATHPRIARAAEDTGFGVVWLSRPDLEAVAAVLESSG</sequence>
<name>A0A6J4NLY2_9BURK</name>
<evidence type="ECO:0000259" key="10">
    <source>
        <dbReference type="Pfam" id="PF02602"/>
    </source>
</evidence>
<dbReference type="GO" id="GO:0006782">
    <property type="term" value="P:protoporphyrinogen IX biosynthetic process"/>
    <property type="evidence" value="ECO:0007669"/>
    <property type="project" value="UniProtKB-UniRule"/>
</dbReference>
<evidence type="ECO:0000256" key="7">
    <source>
        <dbReference type="ARBA" id="ARBA00040167"/>
    </source>
</evidence>
<proteinExistence type="inferred from homology"/>
<organism evidence="11">
    <name type="scientific">uncultured Ramlibacter sp</name>
    <dbReference type="NCBI Taxonomy" id="260755"/>
    <lineage>
        <taxon>Bacteria</taxon>
        <taxon>Pseudomonadati</taxon>
        <taxon>Pseudomonadota</taxon>
        <taxon>Betaproteobacteria</taxon>
        <taxon>Burkholderiales</taxon>
        <taxon>Comamonadaceae</taxon>
        <taxon>Ramlibacter</taxon>
        <taxon>environmental samples</taxon>
    </lineage>
</organism>
<comment type="catalytic activity">
    <reaction evidence="8 9">
        <text>hydroxymethylbilane = uroporphyrinogen III + H2O</text>
        <dbReference type="Rhea" id="RHEA:18965"/>
        <dbReference type="ChEBI" id="CHEBI:15377"/>
        <dbReference type="ChEBI" id="CHEBI:57308"/>
        <dbReference type="ChEBI" id="CHEBI:57845"/>
        <dbReference type="EC" id="4.2.1.75"/>
    </reaction>
</comment>
<dbReference type="Pfam" id="PF02602">
    <property type="entry name" value="HEM4"/>
    <property type="match status" value="1"/>
</dbReference>
<dbReference type="AlphaFoldDB" id="A0A6J4NLY2"/>
<evidence type="ECO:0000256" key="8">
    <source>
        <dbReference type="ARBA" id="ARBA00048617"/>
    </source>
</evidence>
<protein>
    <recommendedName>
        <fullName evidence="7 9">Uroporphyrinogen-III synthase</fullName>
        <ecNumber evidence="3 9">4.2.1.75</ecNumber>
    </recommendedName>
</protein>